<dbReference type="InterPro" id="IPR027417">
    <property type="entry name" value="P-loop_NTPase"/>
</dbReference>
<evidence type="ECO:0000256" key="5">
    <source>
        <dbReference type="PROSITE-ProRule" id="PRU00560"/>
    </source>
</evidence>
<dbReference type="NCBIfam" id="NF041464">
    <property type="entry name" value="HelD_BACSU"/>
    <property type="match status" value="1"/>
</dbReference>
<dbReference type="PANTHER" id="PTHR11070">
    <property type="entry name" value="UVRD / RECB / PCRA DNA HELICASE FAMILY MEMBER"/>
    <property type="match status" value="1"/>
</dbReference>
<gene>
    <name evidence="8" type="primary">helD</name>
    <name evidence="8" type="ORF">MJA45_02325</name>
</gene>
<feature type="region of interest" description="Disordered" evidence="6">
    <location>
        <begin position="485"/>
        <end position="513"/>
    </location>
</feature>
<dbReference type="GO" id="GO:0003677">
    <property type="term" value="F:DNA binding"/>
    <property type="evidence" value="ECO:0007669"/>
    <property type="project" value="InterPro"/>
</dbReference>
<evidence type="ECO:0000256" key="4">
    <source>
        <dbReference type="ARBA" id="ARBA00022840"/>
    </source>
</evidence>
<evidence type="ECO:0000259" key="7">
    <source>
        <dbReference type="PROSITE" id="PS51198"/>
    </source>
</evidence>
<dbReference type="Pfam" id="PF13538">
    <property type="entry name" value="UvrD_C_2"/>
    <property type="match status" value="1"/>
</dbReference>
<evidence type="ECO:0000313" key="9">
    <source>
        <dbReference type="Proteomes" id="UP001305702"/>
    </source>
</evidence>
<keyword evidence="2 5" id="KW-0378">Hydrolase</keyword>
<name>A0AA96LEU8_9BACL</name>
<evidence type="ECO:0000256" key="6">
    <source>
        <dbReference type="SAM" id="MobiDB-lite"/>
    </source>
</evidence>
<dbReference type="GO" id="GO:0000725">
    <property type="term" value="P:recombinational repair"/>
    <property type="evidence" value="ECO:0007669"/>
    <property type="project" value="TreeGrafter"/>
</dbReference>
<keyword evidence="4 5" id="KW-0067">ATP-binding</keyword>
<dbReference type="KEGG" id="paun:MJA45_02325"/>
<dbReference type="GO" id="GO:0043138">
    <property type="term" value="F:3'-5' DNA helicase activity"/>
    <property type="evidence" value="ECO:0007669"/>
    <property type="project" value="TreeGrafter"/>
</dbReference>
<proteinExistence type="predicted"/>
<keyword evidence="3 5" id="KW-0347">Helicase</keyword>
<protein>
    <submittedName>
        <fullName evidence="8">RNA polymerase recycling motor HelD</fullName>
    </submittedName>
</protein>
<dbReference type="InterPro" id="IPR027785">
    <property type="entry name" value="UvrD-like_helicase_C"/>
</dbReference>
<feature type="compositionally biased region" description="Low complexity" evidence="6">
    <location>
        <begin position="485"/>
        <end position="502"/>
    </location>
</feature>
<keyword evidence="9" id="KW-1185">Reference proteome</keyword>
<evidence type="ECO:0000256" key="1">
    <source>
        <dbReference type="ARBA" id="ARBA00022741"/>
    </source>
</evidence>
<evidence type="ECO:0000313" key="8">
    <source>
        <dbReference type="EMBL" id="WNQ11914.1"/>
    </source>
</evidence>
<dbReference type="EMBL" id="CP130318">
    <property type="protein sequence ID" value="WNQ11914.1"/>
    <property type="molecule type" value="Genomic_DNA"/>
</dbReference>
<dbReference type="Pfam" id="PF00580">
    <property type="entry name" value="UvrD-helicase"/>
    <property type="match status" value="1"/>
</dbReference>
<dbReference type="Proteomes" id="UP001305702">
    <property type="component" value="Chromosome"/>
</dbReference>
<dbReference type="InterPro" id="IPR014016">
    <property type="entry name" value="UvrD-like_ATP-bd"/>
</dbReference>
<feature type="binding site" evidence="5">
    <location>
        <begin position="232"/>
        <end position="239"/>
    </location>
    <ligand>
        <name>ATP</name>
        <dbReference type="ChEBI" id="CHEBI:30616"/>
    </ligand>
</feature>
<dbReference type="SUPFAM" id="SSF52540">
    <property type="entry name" value="P-loop containing nucleoside triphosphate hydrolases"/>
    <property type="match status" value="1"/>
</dbReference>
<dbReference type="PANTHER" id="PTHR11070:SF17">
    <property type="entry name" value="DNA HELICASE IV"/>
    <property type="match status" value="1"/>
</dbReference>
<evidence type="ECO:0000256" key="2">
    <source>
        <dbReference type="ARBA" id="ARBA00022801"/>
    </source>
</evidence>
<dbReference type="AlphaFoldDB" id="A0AA96LEU8"/>
<dbReference type="GO" id="GO:0005524">
    <property type="term" value="F:ATP binding"/>
    <property type="evidence" value="ECO:0007669"/>
    <property type="project" value="UniProtKB-UniRule"/>
</dbReference>
<dbReference type="PROSITE" id="PS51198">
    <property type="entry name" value="UVRD_HELICASE_ATP_BIND"/>
    <property type="match status" value="1"/>
</dbReference>
<dbReference type="RefSeq" id="WP_315605690.1">
    <property type="nucleotide sequence ID" value="NZ_CP130318.1"/>
</dbReference>
<dbReference type="GO" id="GO:0005829">
    <property type="term" value="C:cytosol"/>
    <property type="evidence" value="ECO:0007669"/>
    <property type="project" value="TreeGrafter"/>
</dbReference>
<reference evidence="8 9" key="1">
    <citation type="submission" date="2022-02" db="EMBL/GenBank/DDBJ databases">
        <title>Paenibacillus sp. MBLB1776 Whole Genome Shotgun Sequencing.</title>
        <authorList>
            <person name="Hwang C.Y."/>
            <person name="Cho E.-S."/>
            <person name="Seo M.-J."/>
        </authorList>
    </citation>
    <scope>NUCLEOTIDE SEQUENCE [LARGE SCALE GENOMIC DNA]</scope>
    <source>
        <strain evidence="8 9">MBLB1776</strain>
    </source>
</reference>
<sequence length="796" mass="90408">MSIEPKDWTIERERLKEVAGQIGKQLEGLEDIVRDRRETVVSGRRNFWDDITVNVENEDEEIETAASITQQANVQRQQEIAYRHAFQTLRRLEKLQGSPYFGRIDFTERGGASEAVYVGIQSLTDEESGEIYIYDWRAPISGMFYDYPPGPAEYETPVGPVQGELTLKRQYVIRHGELRQMFDTGLPIGDDVLREMLGQSADDKMKSIVTTIQKEQNEIIRTDRHRILIVQGAAGSGKTSVALQRVAYLLYKYRNVMSSENILLFSPNRLFNDYISTVLPELGEANMRQTTFQDYLAYTLGFEWKLENPYERMELVLGSEENEVWRARTAGMAYKASTDFFGLIRRYLTLLKQEGMLFKTLSIRDKPVIPAERLVERFYGFEPRMSIEYRIEKMRRWLLDELEEKEEAYAKAVYRKMYANPRYLGTEPEMKAESRRKARRAFTPLVEMADRLEFADALGLYKRLFTDRGLIQRLLAEEPGAEAGVAGAPASAGESAGSGAPAEGEREAAKFGGSLPPEWEGICRYTLEALERGEMPYEDATPYVYLQAEVEGMQKYREMRHVLIDEAQDYSPFQYAYIRALFPKAGFTLLGDLNQGIQGEAGLQGYEGIRELLGGDEAKTVRLFKSYRSTRQIVDFTKALLGEGQPVEAFSRDGELPRLIRAQDESALADAVAADVRSLRAEGASVAVLCHTAEESEQAFAALQKRGETDAVLITRETETFVTGTVVLPVYLAKGLEFDAVVVYEAGSLRYGRERERKLLYTACTRALHRLHLYYTAEPSPFLAGVPESLFERQEA</sequence>
<evidence type="ECO:0000256" key="3">
    <source>
        <dbReference type="ARBA" id="ARBA00022806"/>
    </source>
</evidence>
<dbReference type="Gene3D" id="3.40.50.300">
    <property type="entry name" value="P-loop containing nucleotide triphosphate hydrolases"/>
    <property type="match status" value="3"/>
</dbReference>
<feature type="domain" description="UvrD-like helicase ATP-binding" evidence="7">
    <location>
        <begin position="211"/>
        <end position="630"/>
    </location>
</feature>
<organism evidence="8 9">
    <name type="scientific">Paenibacillus aurantius</name>
    <dbReference type="NCBI Taxonomy" id="2918900"/>
    <lineage>
        <taxon>Bacteria</taxon>
        <taxon>Bacillati</taxon>
        <taxon>Bacillota</taxon>
        <taxon>Bacilli</taxon>
        <taxon>Bacillales</taxon>
        <taxon>Paenibacillaceae</taxon>
        <taxon>Paenibacillus</taxon>
    </lineage>
</organism>
<accession>A0AA96LEU8</accession>
<dbReference type="InterPro" id="IPR048228">
    <property type="entry name" value="HelD_bacillota"/>
</dbReference>
<dbReference type="InterPro" id="IPR000212">
    <property type="entry name" value="DNA_helicase_UvrD/REP"/>
</dbReference>
<keyword evidence="1 5" id="KW-0547">Nucleotide-binding</keyword>
<dbReference type="GO" id="GO:0016787">
    <property type="term" value="F:hydrolase activity"/>
    <property type="evidence" value="ECO:0007669"/>
    <property type="project" value="UniProtKB-UniRule"/>
</dbReference>